<evidence type="ECO:0000313" key="1">
    <source>
        <dbReference type="EMBL" id="MDX8481615.1"/>
    </source>
</evidence>
<protein>
    <submittedName>
        <fullName evidence="1">DUF2278 family protein</fullName>
    </submittedName>
</protein>
<dbReference type="Pfam" id="PF10042">
    <property type="entry name" value="DUF2278"/>
    <property type="match status" value="1"/>
</dbReference>
<name>A0ABU4Y3V6_9HYPH</name>
<proteinExistence type="predicted"/>
<keyword evidence="2" id="KW-1185">Reference proteome</keyword>
<reference evidence="1 2" key="1">
    <citation type="submission" date="2023-08" db="EMBL/GenBank/DDBJ databases">
        <title>Implementing the SeqCode for naming new Mesorhizobium species isolated from Vachellia karroo root nodules.</title>
        <authorList>
            <person name="Van Lill M."/>
        </authorList>
    </citation>
    <scope>NUCLEOTIDE SEQUENCE [LARGE SCALE GENOMIC DNA]</scope>
    <source>
        <strain evidence="1 2">VK24D</strain>
    </source>
</reference>
<comment type="caution">
    <text evidence="1">The sequence shown here is derived from an EMBL/GenBank/DDBJ whole genome shotgun (WGS) entry which is preliminary data.</text>
</comment>
<dbReference type="EMBL" id="JAVIIW010000034">
    <property type="protein sequence ID" value="MDX8481615.1"/>
    <property type="molecule type" value="Genomic_DNA"/>
</dbReference>
<dbReference type="RefSeq" id="WP_320223437.1">
    <property type="nucleotide sequence ID" value="NZ_JAVIIW010000034.1"/>
</dbReference>
<dbReference type="Proteomes" id="UP001287059">
    <property type="component" value="Unassembled WGS sequence"/>
</dbReference>
<organism evidence="1 2">
    <name type="scientific">Mesorhizobium album</name>
    <dbReference type="NCBI Taxonomy" id="3072314"/>
    <lineage>
        <taxon>Bacteria</taxon>
        <taxon>Pseudomonadati</taxon>
        <taxon>Pseudomonadota</taxon>
        <taxon>Alphaproteobacteria</taxon>
        <taxon>Hyphomicrobiales</taxon>
        <taxon>Phyllobacteriaceae</taxon>
        <taxon>Mesorhizobium</taxon>
    </lineage>
</organism>
<sequence length="98" mass="10883">MSRLLQQAGQAAWDVYVFGRFYSEGAGIHDTNMNQGSTGKQFAYREGTTTTTNDIWQDGAVFFASSDDRWAAYFAAFEHQLVPTDLLGNPTPERKPVG</sequence>
<accession>A0ABU4Y3V6</accession>
<evidence type="ECO:0000313" key="2">
    <source>
        <dbReference type="Proteomes" id="UP001287059"/>
    </source>
</evidence>
<gene>
    <name evidence="1" type="ORF">RFN28_24590</name>
</gene>
<dbReference type="InterPro" id="IPR019268">
    <property type="entry name" value="DUF2278"/>
</dbReference>